<reference evidence="2 3" key="1">
    <citation type="journal article" date="2013" name="Genome Biol. Evol.">
        <title>Genomes of Stigonematalean cyanobacteria (subsection V) and the evolution of oxygenic photosynthesis from prokaryotes to plastids.</title>
        <authorList>
            <person name="Dagan T."/>
            <person name="Roettger M."/>
            <person name="Stucken K."/>
            <person name="Landan G."/>
            <person name="Koch R."/>
            <person name="Major P."/>
            <person name="Gould S.B."/>
            <person name="Goremykin V.V."/>
            <person name="Rippka R."/>
            <person name="Tandeau de Marsac N."/>
            <person name="Gugger M."/>
            <person name="Lockhart P.J."/>
            <person name="Allen J.F."/>
            <person name="Brune I."/>
            <person name="Maus I."/>
            <person name="Puhler A."/>
            <person name="Martin W.F."/>
        </authorList>
    </citation>
    <scope>NUCLEOTIDE SEQUENCE [LARGE SCALE GENOMIC DNA]</scope>
    <source>
        <strain evidence="2 3">PCC 7110</strain>
    </source>
</reference>
<accession>A0A139X8L1</accession>
<organism evidence="2 3">
    <name type="scientific">Scytonema hofmannii PCC 7110</name>
    <dbReference type="NCBI Taxonomy" id="128403"/>
    <lineage>
        <taxon>Bacteria</taxon>
        <taxon>Bacillati</taxon>
        <taxon>Cyanobacteriota</taxon>
        <taxon>Cyanophyceae</taxon>
        <taxon>Nostocales</taxon>
        <taxon>Scytonemataceae</taxon>
        <taxon>Scytonema</taxon>
    </lineage>
</organism>
<comment type="caution">
    <text evidence="2">The sequence shown here is derived from an EMBL/GenBank/DDBJ whole genome shotgun (WGS) entry which is preliminary data.</text>
</comment>
<evidence type="ECO:0000256" key="1">
    <source>
        <dbReference type="SAM" id="Coils"/>
    </source>
</evidence>
<dbReference type="EMBL" id="ANNX02000025">
    <property type="protein sequence ID" value="KYC41016.1"/>
    <property type="molecule type" value="Genomic_DNA"/>
</dbReference>
<keyword evidence="1" id="KW-0175">Coiled coil</keyword>
<protein>
    <submittedName>
        <fullName evidence="2">Uncharacterized protein</fullName>
    </submittedName>
</protein>
<sequence length="179" mass="20396">MSYANSLFCPKSKQYAQPTPNQNALDYWEQLKETLQPTFDTINSQLTEHQRLLKEKAALAKTAHASERERQKLLERLQNLELTLDLWKAQANRVRDLPLEDVAYHLGLHQDNKAQHKWKGSERIISIIGTRFYDFTGNQKGGGGATDLVMHVLGCGFQEAVLWLQDQFGESVICIGNKV</sequence>
<dbReference type="Proteomes" id="UP000076925">
    <property type="component" value="Unassembled WGS sequence"/>
</dbReference>
<keyword evidence="3" id="KW-1185">Reference proteome</keyword>
<feature type="coiled-coil region" evidence="1">
    <location>
        <begin position="63"/>
        <end position="97"/>
    </location>
</feature>
<proteinExistence type="predicted"/>
<dbReference type="RefSeq" id="WP_017744323.1">
    <property type="nucleotide sequence ID" value="NZ_KQ976354.1"/>
</dbReference>
<name>A0A139X8L1_9CYAN</name>
<evidence type="ECO:0000313" key="3">
    <source>
        <dbReference type="Proteomes" id="UP000076925"/>
    </source>
</evidence>
<dbReference type="STRING" id="128403.WA1_23095"/>
<evidence type="ECO:0000313" key="2">
    <source>
        <dbReference type="EMBL" id="KYC41016.1"/>
    </source>
</evidence>
<dbReference type="AlphaFoldDB" id="A0A139X8L1"/>
<gene>
    <name evidence="2" type="ORF">WA1_23095</name>
</gene>
<dbReference type="SUPFAM" id="SSF57783">
    <property type="entry name" value="Zinc beta-ribbon"/>
    <property type="match status" value="1"/>
</dbReference>